<reference evidence="2" key="2">
    <citation type="submission" date="2021-04" db="EMBL/GenBank/DDBJ databases">
        <authorList>
            <person name="Gilroy R."/>
        </authorList>
    </citation>
    <scope>NUCLEOTIDE SEQUENCE</scope>
    <source>
        <strain evidence="2">ChiSxjej1B13-11774</strain>
    </source>
</reference>
<evidence type="ECO:0000313" key="2">
    <source>
        <dbReference type="EMBL" id="HIZ42595.1"/>
    </source>
</evidence>
<name>A0A9D2ESA6_9FIRM</name>
<evidence type="ECO:0000256" key="1">
    <source>
        <dbReference type="SAM" id="Phobius"/>
    </source>
</evidence>
<feature type="transmembrane region" description="Helical" evidence="1">
    <location>
        <begin position="254"/>
        <end position="278"/>
    </location>
</feature>
<proteinExistence type="predicted"/>
<feature type="transmembrane region" description="Helical" evidence="1">
    <location>
        <begin position="412"/>
        <end position="430"/>
    </location>
</feature>
<accession>A0A9D2ESA6</accession>
<keyword evidence="1" id="KW-0472">Membrane</keyword>
<protein>
    <submittedName>
        <fullName evidence="2">Glycosyltransferase family 39 protein</fullName>
    </submittedName>
</protein>
<feature type="transmembrane region" description="Helical" evidence="1">
    <location>
        <begin position="121"/>
        <end position="147"/>
    </location>
</feature>
<comment type="caution">
    <text evidence="2">The sequence shown here is derived from an EMBL/GenBank/DDBJ whole genome shotgun (WGS) entry which is preliminary data.</text>
</comment>
<feature type="transmembrane region" description="Helical" evidence="1">
    <location>
        <begin position="89"/>
        <end position="109"/>
    </location>
</feature>
<feature type="transmembrane region" description="Helical" evidence="1">
    <location>
        <begin position="437"/>
        <end position="456"/>
    </location>
</feature>
<feature type="transmembrane region" description="Helical" evidence="1">
    <location>
        <begin position="337"/>
        <end position="353"/>
    </location>
</feature>
<dbReference type="AlphaFoldDB" id="A0A9D2ESA6"/>
<organism evidence="2 3">
    <name type="scientific">Candidatus Gemmiger excrementigallinarum</name>
    <dbReference type="NCBI Taxonomy" id="2838609"/>
    <lineage>
        <taxon>Bacteria</taxon>
        <taxon>Bacillati</taxon>
        <taxon>Bacillota</taxon>
        <taxon>Clostridia</taxon>
        <taxon>Eubacteriales</taxon>
        <taxon>Gemmiger</taxon>
    </lineage>
</organism>
<dbReference type="Proteomes" id="UP000824048">
    <property type="component" value="Unassembled WGS sequence"/>
</dbReference>
<keyword evidence="1" id="KW-0812">Transmembrane</keyword>
<feature type="transmembrane region" description="Helical" evidence="1">
    <location>
        <begin position="167"/>
        <end position="192"/>
    </location>
</feature>
<feature type="transmembrane region" description="Helical" evidence="1">
    <location>
        <begin position="360"/>
        <end position="380"/>
    </location>
</feature>
<dbReference type="EMBL" id="DXBP01000051">
    <property type="protein sequence ID" value="HIZ42595.1"/>
    <property type="molecule type" value="Genomic_DNA"/>
</dbReference>
<feature type="transmembrane region" description="Helical" evidence="1">
    <location>
        <begin position="9"/>
        <end position="27"/>
    </location>
</feature>
<feature type="transmembrane region" description="Helical" evidence="1">
    <location>
        <begin position="213"/>
        <end position="234"/>
    </location>
</feature>
<gene>
    <name evidence="2" type="ORF">H9811_08545</name>
</gene>
<reference evidence="2" key="1">
    <citation type="journal article" date="2021" name="PeerJ">
        <title>Extensive microbial diversity within the chicken gut microbiome revealed by metagenomics and culture.</title>
        <authorList>
            <person name="Gilroy R."/>
            <person name="Ravi A."/>
            <person name="Getino M."/>
            <person name="Pursley I."/>
            <person name="Horton D.L."/>
            <person name="Alikhan N.F."/>
            <person name="Baker D."/>
            <person name="Gharbi K."/>
            <person name="Hall N."/>
            <person name="Watson M."/>
            <person name="Adriaenssens E.M."/>
            <person name="Foster-Nyarko E."/>
            <person name="Jarju S."/>
            <person name="Secka A."/>
            <person name="Antonio M."/>
            <person name="Oren A."/>
            <person name="Chaudhuri R.R."/>
            <person name="La Ragione R."/>
            <person name="Hildebrand F."/>
            <person name="Pallen M.J."/>
        </authorList>
    </citation>
    <scope>NUCLEOTIDE SEQUENCE</scope>
    <source>
        <strain evidence="2">ChiSxjej1B13-11774</strain>
    </source>
</reference>
<evidence type="ECO:0000313" key="3">
    <source>
        <dbReference type="Proteomes" id="UP000824048"/>
    </source>
</evidence>
<keyword evidence="1" id="KW-1133">Transmembrane helix</keyword>
<feature type="transmembrane region" description="Helical" evidence="1">
    <location>
        <begin position="299"/>
        <end position="317"/>
    </location>
</feature>
<sequence>MTRGKQYKGWLWVLALFAVCTVVYGLLSSYPRELAVYSDEVRYLDVARSLWQGRGLRVRNMPSDYQKILYPLCILPALALQTTAAQITAIGWLNAAWASSAVFPAYALARATGQSRRRTAFLVGITAVLPTLSACATFMSETVFLPLSLWQVYFLWRAMAAGPRARIGWSALAGAWCWLLYLNKEVALYYLIAWALLRAWVTWHDRRSQRTELASVAAMLGAFAFCFVLAKLTLFAGLGNSYNQTGWITAEQWAFLPFAVVCDVLFTVLAFGVFPVLIPLCGLQRPRPGTDHRRSQLPLLLLLALGIGVGVVAWSITVREDLGSPSPRQHMRYLEPLLIPLLLVTMDALDGALTPVRRRVLAALTALWGVGFLVFCRDIGPGAGDNTFLQWFDFVADRLDRLPGLGFDGWLLVWRIVIVLGAAVLGVVLVRRKARRGLAVAALALCVLCYAGEWRINRWTYGVEEETVQAASALNDSLKTLDGTVLFIPNGVRQRDSQLIDTYIDRDVYLCEYETLETSGFLEDGVLDLAAEAPGPEYPGRPYEDLTGADWVLVSDGVPLDTAGLEPSGIACPAGYTLWRNPTPAHVAFAG</sequence>